<protein>
    <submittedName>
        <fullName evidence="2">ABC transporter permease</fullName>
    </submittedName>
</protein>
<feature type="transmembrane region" description="Helical" evidence="1">
    <location>
        <begin position="217"/>
        <end position="235"/>
    </location>
</feature>
<reference evidence="2 3" key="1">
    <citation type="submission" date="2020-01" db="EMBL/GenBank/DDBJ databases">
        <title>Genome analysis of Anaerocolumna sp. CBA3638.</title>
        <authorList>
            <person name="Kim J."/>
            <person name="Roh S.W."/>
        </authorList>
    </citation>
    <scope>NUCLEOTIDE SEQUENCE [LARGE SCALE GENOMIC DNA]</scope>
    <source>
        <strain evidence="2 3">CBA3638</strain>
    </source>
</reference>
<dbReference type="AlphaFoldDB" id="A0A6P1TP71"/>
<feature type="transmembrane region" description="Helical" evidence="1">
    <location>
        <begin position="21"/>
        <end position="45"/>
    </location>
</feature>
<feature type="transmembrane region" description="Helical" evidence="1">
    <location>
        <begin position="65"/>
        <end position="90"/>
    </location>
</feature>
<dbReference type="Proteomes" id="UP000464314">
    <property type="component" value="Chromosome"/>
</dbReference>
<proteinExistence type="predicted"/>
<dbReference type="RefSeq" id="WP_161838506.1">
    <property type="nucleotide sequence ID" value="NZ_CP048000.1"/>
</dbReference>
<accession>A0A6P1TP71</accession>
<evidence type="ECO:0000256" key="1">
    <source>
        <dbReference type="SAM" id="Phobius"/>
    </source>
</evidence>
<keyword evidence="1" id="KW-1133">Transmembrane helix</keyword>
<dbReference type="KEGG" id="anr:Ana3638_13620"/>
<keyword evidence="3" id="KW-1185">Reference proteome</keyword>
<evidence type="ECO:0000313" key="3">
    <source>
        <dbReference type="Proteomes" id="UP000464314"/>
    </source>
</evidence>
<keyword evidence="1" id="KW-0472">Membrane</keyword>
<name>A0A6P1TP71_9FIRM</name>
<evidence type="ECO:0000313" key="2">
    <source>
        <dbReference type="EMBL" id="QHQ61681.1"/>
    </source>
</evidence>
<feature type="transmembrane region" description="Helical" evidence="1">
    <location>
        <begin position="140"/>
        <end position="163"/>
    </location>
</feature>
<keyword evidence="1" id="KW-0812">Transmembrane</keyword>
<organism evidence="2 3">
    <name type="scientific">Anaerocolumna sedimenticola</name>
    <dbReference type="NCBI Taxonomy" id="2696063"/>
    <lineage>
        <taxon>Bacteria</taxon>
        <taxon>Bacillati</taxon>
        <taxon>Bacillota</taxon>
        <taxon>Clostridia</taxon>
        <taxon>Lachnospirales</taxon>
        <taxon>Lachnospiraceae</taxon>
        <taxon>Anaerocolumna</taxon>
    </lineage>
</organism>
<feature type="transmembrane region" description="Helical" evidence="1">
    <location>
        <begin position="111"/>
        <end position="134"/>
    </location>
</feature>
<gene>
    <name evidence="2" type="ORF">Ana3638_13620</name>
</gene>
<feature type="transmembrane region" description="Helical" evidence="1">
    <location>
        <begin position="175"/>
        <end position="197"/>
    </location>
</feature>
<dbReference type="EMBL" id="CP048000">
    <property type="protein sequence ID" value="QHQ61681.1"/>
    <property type="molecule type" value="Genomic_DNA"/>
</dbReference>
<sequence>MIFFSKSKILLYSFRQFLYQILKDAMLVMALAAPFLMGIFIRYGIPLGEKLLTAKFHQEAVLEPYYLIFDLFLAVLIPLMYCFIAAMVLLEEIDDKISNYMAVTPLGKNGYLISRLGIPTAISLLVTIICIPVFSLTMGVSVLMIGISILSCLSGFIESLMVVSLSANKVEGMAVVKLTGIITLGIPAPFFITGKIQYILSFLPSFWIGKYAATSNFFYFMIGFGISAVWIIFLWKKFDRKLI</sequence>